<dbReference type="Proteomes" id="UP001201812">
    <property type="component" value="Unassembled WGS sequence"/>
</dbReference>
<feature type="region of interest" description="Disordered" evidence="1">
    <location>
        <begin position="242"/>
        <end position="285"/>
    </location>
</feature>
<evidence type="ECO:0000313" key="3">
    <source>
        <dbReference type="EMBL" id="KAI1703646.1"/>
    </source>
</evidence>
<reference evidence="3" key="1">
    <citation type="submission" date="2022-01" db="EMBL/GenBank/DDBJ databases">
        <title>Genome Sequence Resource for Two Populations of Ditylenchus destructor, the Migratory Endoparasitic Phytonematode.</title>
        <authorList>
            <person name="Zhang H."/>
            <person name="Lin R."/>
            <person name="Xie B."/>
        </authorList>
    </citation>
    <scope>NUCLEOTIDE SEQUENCE</scope>
    <source>
        <strain evidence="3">BazhouSP</strain>
    </source>
</reference>
<keyword evidence="2" id="KW-0732">Signal</keyword>
<evidence type="ECO:0000313" key="4">
    <source>
        <dbReference type="Proteomes" id="UP001201812"/>
    </source>
</evidence>
<proteinExistence type="predicted"/>
<comment type="caution">
    <text evidence="3">The sequence shown here is derived from an EMBL/GenBank/DDBJ whole genome shotgun (WGS) entry which is preliminary data.</text>
</comment>
<feature type="signal peptide" evidence="2">
    <location>
        <begin position="1"/>
        <end position="20"/>
    </location>
</feature>
<protein>
    <submittedName>
        <fullName evidence="3">Uncharacterized protein</fullName>
    </submittedName>
</protein>
<accession>A0AAD4R1M4</accession>
<feature type="region of interest" description="Disordered" evidence="1">
    <location>
        <begin position="306"/>
        <end position="327"/>
    </location>
</feature>
<feature type="compositionally biased region" description="Polar residues" evidence="1">
    <location>
        <begin position="309"/>
        <end position="327"/>
    </location>
</feature>
<organism evidence="3 4">
    <name type="scientific">Ditylenchus destructor</name>
    <dbReference type="NCBI Taxonomy" id="166010"/>
    <lineage>
        <taxon>Eukaryota</taxon>
        <taxon>Metazoa</taxon>
        <taxon>Ecdysozoa</taxon>
        <taxon>Nematoda</taxon>
        <taxon>Chromadorea</taxon>
        <taxon>Rhabditida</taxon>
        <taxon>Tylenchina</taxon>
        <taxon>Tylenchomorpha</taxon>
        <taxon>Sphaerularioidea</taxon>
        <taxon>Anguinidae</taxon>
        <taxon>Anguininae</taxon>
        <taxon>Ditylenchus</taxon>
    </lineage>
</organism>
<name>A0AAD4R1M4_9BILA</name>
<dbReference type="EMBL" id="JAKKPZ010000079">
    <property type="protein sequence ID" value="KAI1703646.1"/>
    <property type="molecule type" value="Genomic_DNA"/>
</dbReference>
<evidence type="ECO:0000256" key="1">
    <source>
        <dbReference type="SAM" id="MobiDB-lite"/>
    </source>
</evidence>
<keyword evidence="4" id="KW-1185">Reference proteome</keyword>
<sequence>MVAILFYFLGAVCAVGGLQAQENLGSSTLRRSPTKRFFLLPKYLMKQMKPLNTNFPEATGSSETVSTMPHMLLNQEMNSLRSTNVPILPDQRVEMRPEGQDRLSRESRQLYEKELRELIDVSESTERSPESVAGGEQARFIAAPTTNDNSISRPCYFSPVQCLLNIPEERINNFVEFVVPVAGAESEDLSDDSEIAEDIDTMTDDNNRKAIRSAIGVTDPDMVSAASGLLEAQRSAGKEIAKSAAETPQRNRTPALRQRLASGGSLGSNGFGMHPSANPSVRNQPTSARDLAHMFLAQRHASRLRPFSMNGNGVSRTNSRNNWRLSL</sequence>
<evidence type="ECO:0000256" key="2">
    <source>
        <dbReference type="SAM" id="SignalP"/>
    </source>
</evidence>
<feature type="chain" id="PRO_5042076678" evidence="2">
    <location>
        <begin position="21"/>
        <end position="327"/>
    </location>
</feature>
<gene>
    <name evidence="3" type="ORF">DdX_14785</name>
</gene>
<dbReference type="AlphaFoldDB" id="A0AAD4R1M4"/>